<evidence type="ECO:0000313" key="3">
    <source>
        <dbReference type="Proteomes" id="UP000029221"/>
    </source>
</evidence>
<dbReference type="Proteomes" id="UP000029221">
    <property type="component" value="Unassembled WGS sequence"/>
</dbReference>
<comment type="caution">
    <text evidence="2">The sequence shown here is derived from an EMBL/GenBank/DDBJ whole genome shotgun (WGS) entry which is preliminary data.</text>
</comment>
<feature type="transmembrane region" description="Helical" evidence="1">
    <location>
        <begin position="206"/>
        <end position="225"/>
    </location>
</feature>
<organism evidence="2 3">
    <name type="scientific">Nonlabens tegetincola</name>
    <dbReference type="NCBI Taxonomy" id="323273"/>
    <lineage>
        <taxon>Bacteria</taxon>
        <taxon>Pseudomonadati</taxon>
        <taxon>Bacteroidota</taxon>
        <taxon>Flavobacteriia</taxon>
        <taxon>Flavobacteriales</taxon>
        <taxon>Flavobacteriaceae</taxon>
        <taxon>Nonlabens</taxon>
    </lineage>
</organism>
<feature type="transmembrane region" description="Helical" evidence="1">
    <location>
        <begin position="256"/>
        <end position="273"/>
    </location>
</feature>
<feature type="transmembrane region" description="Helical" evidence="1">
    <location>
        <begin position="165"/>
        <end position="185"/>
    </location>
</feature>
<gene>
    <name evidence="2" type="ORF">JCM19294_606</name>
</gene>
<dbReference type="eggNOG" id="COG0382">
    <property type="taxonomic scope" value="Bacteria"/>
</dbReference>
<keyword evidence="1" id="KW-0812">Transmembrane</keyword>
<keyword evidence="1" id="KW-0472">Membrane</keyword>
<dbReference type="STRING" id="319236.BST91_04335"/>
<feature type="transmembrane region" description="Helical" evidence="1">
    <location>
        <begin position="12"/>
        <end position="34"/>
    </location>
</feature>
<reference evidence="2" key="1">
    <citation type="journal article" date="2014" name="Genome Announc.">
        <title>Draft Genome Sequences of Marine Flavobacterium Nonlabens Strains NR17, NR24, NR27, NR32, NR33, and Ara13.</title>
        <authorList>
            <person name="Nakanishi M."/>
            <person name="Meirelles P."/>
            <person name="Suzuki R."/>
            <person name="Takatani N."/>
            <person name="Mino S."/>
            <person name="Suda W."/>
            <person name="Oshima K."/>
            <person name="Hattori M."/>
            <person name="Ohkuma M."/>
            <person name="Hosokawa M."/>
            <person name="Miyashita K."/>
            <person name="Thompson F.L."/>
            <person name="Niwa A."/>
            <person name="Sawabe T."/>
            <person name="Sawabe T."/>
        </authorList>
    </citation>
    <scope>NUCLEOTIDE SEQUENCE [LARGE SCALE GENOMIC DNA]</scope>
    <source>
        <strain evidence="2">JCM 19294</strain>
    </source>
</reference>
<accession>A0A090Q270</accession>
<feature type="transmembrane region" description="Helical" evidence="1">
    <location>
        <begin position="97"/>
        <end position="117"/>
    </location>
</feature>
<keyword evidence="1" id="KW-1133">Transmembrane helix</keyword>
<feature type="transmembrane region" description="Helical" evidence="1">
    <location>
        <begin position="40"/>
        <end position="57"/>
    </location>
</feature>
<feature type="transmembrane region" description="Helical" evidence="1">
    <location>
        <begin position="124"/>
        <end position="145"/>
    </location>
</feature>
<name>A0A090Q270_9FLAO</name>
<dbReference type="AlphaFoldDB" id="A0A090Q270"/>
<dbReference type="EMBL" id="BBML01000004">
    <property type="protein sequence ID" value="GAK97100.1"/>
    <property type="molecule type" value="Genomic_DNA"/>
</dbReference>
<evidence type="ECO:0000256" key="1">
    <source>
        <dbReference type="SAM" id="Phobius"/>
    </source>
</evidence>
<feature type="transmembrane region" description="Helical" evidence="1">
    <location>
        <begin position="231"/>
        <end position="249"/>
    </location>
</feature>
<dbReference type="RefSeq" id="WP_042278653.1">
    <property type="nucleotide sequence ID" value="NZ_BBML01000004.1"/>
</dbReference>
<keyword evidence="3" id="KW-1185">Reference proteome</keyword>
<evidence type="ECO:0008006" key="4">
    <source>
        <dbReference type="Google" id="ProtNLM"/>
    </source>
</evidence>
<evidence type="ECO:0000313" key="2">
    <source>
        <dbReference type="EMBL" id="GAK97100.1"/>
    </source>
</evidence>
<protein>
    <recommendedName>
        <fullName evidence="4">Prenyltransferase</fullName>
    </recommendedName>
</protein>
<feature type="transmembrane region" description="Helical" evidence="1">
    <location>
        <begin position="69"/>
        <end position="91"/>
    </location>
</feature>
<sequence length="277" mass="32325">MMLIKKGLEFYIRTSLHVAICFVTLSMVITLPYLEPFVDWPFYIMQFCLVVVSYNLTKYYPLILARKPFKYRGFILIMSSLLILIALSLLAFETTEYWLIVALLVLLNLVYAFPLLFNKKIREFVYLKTPVVAISWVLLLLSFFWSAHGFANTVQDLNYIDFEDHMYLGITLLCFMIAYCIPFEIRDIEDDKIHLITLPQKIGVSYTKIIGYLSAFFFFVLQLMYQPIIDSNTSEIVIITVLLLLFIYLSDKIKSSYFVSFAVEGLPIIWLLLKVCC</sequence>
<proteinExistence type="predicted"/>